<dbReference type="InterPro" id="IPR041698">
    <property type="entry name" value="Methyltransf_25"/>
</dbReference>
<keyword evidence="3" id="KW-0489">Methyltransferase</keyword>
<dbReference type="GO" id="GO:0008168">
    <property type="term" value="F:methyltransferase activity"/>
    <property type="evidence" value="ECO:0007669"/>
    <property type="project" value="UniProtKB-KW"/>
</dbReference>
<protein>
    <submittedName>
        <fullName evidence="3">Methyltransferase domain protein</fullName>
    </submittedName>
</protein>
<comment type="caution">
    <text evidence="3">The sequence shown here is derived from an EMBL/GenBank/DDBJ whole genome shotgun (WGS) entry which is preliminary data.</text>
</comment>
<evidence type="ECO:0000256" key="1">
    <source>
        <dbReference type="ARBA" id="ARBA00022679"/>
    </source>
</evidence>
<name>A0A0C1R1Q9_9CLOT</name>
<dbReference type="GO" id="GO:0032259">
    <property type="term" value="P:methylation"/>
    <property type="evidence" value="ECO:0007669"/>
    <property type="project" value="UniProtKB-KW"/>
</dbReference>
<dbReference type="Gene3D" id="3.40.50.150">
    <property type="entry name" value="Vaccinia Virus protein VP39"/>
    <property type="match status" value="1"/>
</dbReference>
<dbReference type="SUPFAM" id="SSF53335">
    <property type="entry name" value="S-adenosyl-L-methionine-dependent methyltransferases"/>
    <property type="match status" value="1"/>
</dbReference>
<dbReference type="Gene3D" id="2.20.25.110">
    <property type="entry name" value="S-adenosyl-L-methionine-dependent methyltransferases"/>
    <property type="match status" value="1"/>
</dbReference>
<dbReference type="Proteomes" id="UP000031366">
    <property type="component" value="Unassembled WGS sequence"/>
</dbReference>
<dbReference type="OrthoDB" id="9811589at2"/>
<organism evidence="3 4">
    <name type="scientific">Clostridium argentinense CDC 2741</name>
    <dbReference type="NCBI Taxonomy" id="1418104"/>
    <lineage>
        <taxon>Bacteria</taxon>
        <taxon>Bacillati</taxon>
        <taxon>Bacillota</taxon>
        <taxon>Clostridia</taxon>
        <taxon>Eubacteriales</taxon>
        <taxon>Clostridiaceae</taxon>
        <taxon>Clostridium</taxon>
    </lineage>
</organism>
<accession>A0A0C1R1Q9</accession>
<dbReference type="STRING" id="29341.RSJ17_07930"/>
<dbReference type="PANTHER" id="PTHR43861">
    <property type="entry name" value="TRANS-ACONITATE 2-METHYLTRANSFERASE-RELATED"/>
    <property type="match status" value="1"/>
</dbReference>
<evidence type="ECO:0000259" key="2">
    <source>
        <dbReference type="Pfam" id="PF13649"/>
    </source>
</evidence>
<dbReference type="AlphaFoldDB" id="A0A0C1R1Q9"/>
<proteinExistence type="predicted"/>
<sequence>MYCYKNFASIYDELIYSDVDYKNWCEKILKICEEYSLERKNYLDLACGTGNLTVELGKNFQNVYAVDLSQEMLTIAEEKLRGNGIRAKVFCQNICNLNIKNNFNLITCALDSTNYITEKEDLKKYFQGVYSLLREDGLFIFDVNSRHKLVNILGNNTFNYDSEDVVYIWENYLEDDIVNMYLTFFVREGQVYKRFDEEHCERAYSEKDIEDIFSNLGFRLEKKLDCYDNIPVSEETERITYVLRK</sequence>
<dbReference type="PANTHER" id="PTHR43861:SF6">
    <property type="entry name" value="METHYLTRANSFERASE TYPE 11"/>
    <property type="match status" value="1"/>
</dbReference>
<evidence type="ECO:0000313" key="3">
    <source>
        <dbReference type="EMBL" id="KIE47372.1"/>
    </source>
</evidence>
<dbReference type="Pfam" id="PF13649">
    <property type="entry name" value="Methyltransf_25"/>
    <property type="match status" value="1"/>
</dbReference>
<dbReference type="RefSeq" id="WP_039631131.1">
    <property type="nucleotide sequence ID" value="NZ_AYSO01000014.1"/>
</dbReference>
<dbReference type="InterPro" id="IPR029063">
    <property type="entry name" value="SAM-dependent_MTases_sf"/>
</dbReference>
<gene>
    <name evidence="3" type="ORF">U732_2844</name>
</gene>
<dbReference type="EMBL" id="AYSO01000014">
    <property type="protein sequence ID" value="KIE47372.1"/>
    <property type="molecule type" value="Genomic_DNA"/>
</dbReference>
<dbReference type="CDD" id="cd02440">
    <property type="entry name" value="AdoMet_MTases"/>
    <property type="match status" value="1"/>
</dbReference>
<feature type="domain" description="Methyltransferase" evidence="2">
    <location>
        <begin position="43"/>
        <end position="137"/>
    </location>
</feature>
<keyword evidence="1 3" id="KW-0808">Transferase</keyword>
<evidence type="ECO:0000313" key="4">
    <source>
        <dbReference type="Proteomes" id="UP000031366"/>
    </source>
</evidence>
<keyword evidence="4" id="KW-1185">Reference proteome</keyword>
<reference evidence="3 4" key="1">
    <citation type="journal article" date="2015" name="Infect. Genet. Evol.">
        <title>Genomic sequences of six botulinum neurotoxin-producing strains representing three clostridial species illustrate the mobility and diversity of botulinum neurotoxin genes.</title>
        <authorList>
            <person name="Smith T.J."/>
            <person name="Hill K.K."/>
            <person name="Xie G."/>
            <person name="Foley B.T."/>
            <person name="Williamson C.H."/>
            <person name="Foster J.T."/>
            <person name="Johnson S.L."/>
            <person name="Chertkov O."/>
            <person name="Teshima H."/>
            <person name="Gibbons H.S."/>
            <person name="Johnsky L.A."/>
            <person name="Karavis M.A."/>
            <person name="Smith L.A."/>
        </authorList>
    </citation>
    <scope>NUCLEOTIDE SEQUENCE [LARGE SCALE GENOMIC DNA]</scope>
    <source>
        <strain evidence="3 4">CDC 2741</strain>
    </source>
</reference>